<protein>
    <submittedName>
        <fullName evidence="3">PKHS1 protein</fullName>
    </submittedName>
</protein>
<feature type="region of interest" description="Disordered" evidence="1">
    <location>
        <begin position="260"/>
        <end position="285"/>
    </location>
</feature>
<feature type="region of interest" description="Disordered" evidence="1">
    <location>
        <begin position="169"/>
        <end position="193"/>
    </location>
</feature>
<feature type="non-terminal residue" evidence="3">
    <location>
        <position position="345"/>
    </location>
</feature>
<evidence type="ECO:0000259" key="2">
    <source>
        <dbReference type="PROSITE" id="PS50003"/>
    </source>
</evidence>
<dbReference type="SMART" id="SM00233">
    <property type="entry name" value="PH"/>
    <property type="match status" value="1"/>
</dbReference>
<feature type="domain" description="PH" evidence="2">
    <location>
        <begin position="9"/>
        <end position="124"/>
    </location>
</feature>
<dbReference type="Pfam" id="PF00169">
    <property type="entry name" value="PH"/>
    <property type="match status" value="1"/>
</dbReference>
<dbReference type="Proteomes" id="UP000525565">
    <property type="component" value="Unassembled WGS sequence"/>
</dbReference>
<dbReference type="AlphaFoldDB" id="A0A7K7KTY3"/>
<dbReference type="EMBL" id="VZSO01000056">
    <property type="protein sequence ID" value="NWZ21469.1"/>
    <property type="molecule type" value="Genomic_DNA"/>
</dbReference>
<reference evidence="3 4" key="1">
    <citation type="submission" date="2019-09" db="EMBL/GenBank/DDBJ databases">
        <title>Bird 10,000 Genomes (B10K) Project - Family phase.</title>
        <authorList>
            <person name="Zhang G."/>
        </authorList>
    </citation>
    <scope>NUCLEOTIDE SEQUENCE [LARGE SCALE GENOMIC DNA]</scope>
    <source>
        <strain evidence="3">OUT-0051</strain>
        <tissue evidence="3">Kidney</tissue>
    </source>
</reference>
<evidence type="ECO:0000313" key="4">
    <source>
        <dbReference type="Proteomes" id="UP000525565"/>
    </source>
</evidence>
<dbReference type="SUPFAM" id="SSF50729">
    <property type="entry name" value="PH domain-like"/>
    <property type="match status" value="1"/>
</dbReference>
<dbReference type="PANTHER" id="PTHR47014">
    <property type="entry name" value="PLECKSTRIN HOMOLOGY DOMAIN-CONTAINING FAMILY S MEMBER 1"/>
    <property type="match status" value="1"/>
</dbReference>
<keyword evidence="4" id="KW-1185">Reference proteome</keyword>
<dbReference type="InterPro" id="IPR001849">
    <property type="entry name" value="PH_domain"/>
</dbReference>
<accession>A0A7K7KTY3</accession>
<dbReference type="PROSITE" id="PS50003">
    <property type="entry name" value="PH_DOMAIN"/>
    <property type="match status" value="1"/>
</dbReference>
<dbReference type="InterPro" id="IPR042986">
    <property type="entry name" value="PLEKHS1"/>
</dbReference>
<organism evidence="3 4">
    <name type="scientific">Asarcornis scutulata</name>
    <dbReference type="NCBI Taxonomy" id="75869"/>
    <lineage>
        <taxon>Eukaryota</taxon>
        <taxon>Metazoa</taxon>
        <taxon>Chordata</taxon>
        <taxon>Craniata</taxon>
        <taxon>Vertebrata</taxon>
        <taxon>Euteleostomi</taxon>
        <taxon>Archelosauria</taxon>
        <taxon>Archosauria</taxon>
        <taxon>Dinosauria</taxon>
        <taxon>Saurischia</taxon>
        <taxon>Theropoda</taxon>
        <taxon>Coelurosauria</taxon>
        <taxon>Aves</taxon>
        <taxon>Neognathae</taxon>
        <taxon>Galloanserae</taxon>
        <taxon>Anseriformes</taxon>
        <taxon>Anatidae</taxon>
        <taxon>Anatinae</taxon>
        <taxon>Asarcornis</taxon>
    </lineage>
</organism>
<feature type="non-terminal residue" evidence="3">
    <location>
        <position position="1"/>
    </location>
</feature>
<comment type="caution">
    <text evidence="3">The sequence shown here is derived from an EMBL/GenBank/DDBJ whole genome shotgun (WGS) entry which is preliminary data.</text>
</comment>
<proteinExistence type="predicted"/>
<sequence>QKMFCSEGGICQHGFLIKSPPLQLFNSQKSWKRRFFILSKSSKGNYILKYLKGQSVKGSIPVDEIVKVEIGISSSEIMATVKKMFRCFLEEVMSITTGNRCYYLIGKSSLEIEDWVTAISSVMKAKIDGHCPQVTFLYLILERNKLVISLETCAKARNCLVLVLQNDGPSEDKNRPNSDPGPHQAQNDSLRDFPNLVSRTNKTAFDLFGMQKKSDENSLSSDSDEDIKKEEEAYYETPSNLLAKVIYLCQLTCGCDRPPTPPKRWASSTCPRDLEANRDPKLPESSTTQQFTLQGRHSSSPLSVVQLSILLSQVTDETQLQVLDIFIPLADINSYLQLTEAVGQI</sequence>
<dbReference type="InterPro" id="IPR011993">
    <property type="entry name" value="PH-like_dom_sf"/>
</dbReference>
<evidence type="ECO:0000256" key="1">
    <source>
        <dbReference type="SAM" id="MobiDB-lite"/>
    </source>
</evidence>
<gene>
    <name evidence="3" type="primary">Plekhs1</name>
    <name evidence="3" type="ORF">ASASCU_R12618</name>
</gene>
<dbReference type="PANTHER" id="PTHR47014:SF1">
    <property type="entry name" value="PLECKSTRIN HOMOLOGY DOMAIN-CONTAINING FAMILY S MEMBER 1"/>
    <property type="match status" value="1"/>
</dbReference>
<name>A0A7K7KTY3_9AVES</name>
<feature type="compositionally biased region" description="Basic and acidic residues" evidence="1">
    <location>
        <begin position="272"/>
        <end position="282"/>
    </location>
</feature>
<dbReference type="Gene3D" id="2.30.29.30">
    <property type="entry name" value="Pleckstrin-homology domain (PH domain)/Phosphotyrosine-binding domain (PTB)"/>
    <property type="match status" value="1"/>
</dbReference>
<evidence type="ECO:0000313" key="3">
    <source>
        <dbReference type="EMBL" id="NWZ21469.1"/>
    </source>
</evidence>